<dbReference type="CDD" id="cd00060">
    <property type="entry name" value="FHA"/>
    <property type="match status" value="1"/>
</dbReference>
<dbReference type="Gene3D" id="2.60.200.20">
    <property type="match status" value="1"/>
</dbReference>
<name>E9GQ88_DAPPU</name>
<evidence type="ECO:0000313" key="3">
    <source>
        <dbReference type="EMBL" id="EFX78084.1"/>
    </source>
</evidence>
<dbReference type="KEGG" id="dpx:DAPPUDRAFT_320534"/>
<feature type="domain" description="FHA" evidence="2">
    <location>
        <begin position="37"/>
        <end position="99"/>
    </location>
</feature>
<dbReference type="Proteomes" id="UP000000305">
    <property type="component" value="Unassembled WGS sequence"/>
</dbReference>
<dbReference type="OrthoDB" id="6353679at2759"/>
<dbReference type="Pfam" id="PF00498">
    <property type="entry name" value="FHA"/>
    <property type="match status" value="1"/>
</dbReference>
<dbReference type="AlphaFoldDB" id="E9GQ88"/>
<keyword evidence="4" id="KW-1185">Reference proteome</keyword>
<dbReference type="SUPFAM" id="SSF49879">
    <property type="entry name" value="SMAD/FHA domain"/>
    <property type="match status" value="1"/>
</dbReference>
<evidence type="ECO:0000259" key="2">
    <source>
        <dbReference type="Pfam" id="PF00498"/>
    </source>
</evidence>
<dbReference type="HOGENOM" id="CLU_1476603_0_0_1"/>
<evidence type="ECO:0000313" key="4">
    <source>
        <dbReference type="Proteomes" id="UP000000305"/>
    </source>
</evidence>
<proteinExistence type="predicted"/>
<evidence type="ECO:0000256" key="1">
    <source>
        <dbReference type="SAM" id="Coils"/>
    </source>
</evidence>
<feature type="coiled-coil region" evidence="1">
    <location>
        <begin position="145"/>
        <end position="183"/>
    </location>
</feature>
<dbReference type="EMBL" id="GL732558">
    <property type="protein sequence ID" value="EFX78084.1"/>
    <property type="molecule type" value="Genomic_DNA"/>
</dbReference>
<dbReference type="InterPro" id="IPR008984">
    <property type="entry name" value="SMAD_FHA_dom_sf"/>
</dbReference>
<dbReference type="InterPro" id="IPR000253">
    <property type="entry name" value="FHA_dom"/>
</dbReference>
<keyword evidence="1" id="KW-0175">Coiled coil</keyword>
<accession>E9GQ88</accession>
<dbReference type="InParanoid" id="E9GQ88"/>
<protein>
    <recommendedName>
        <fullName evidence="2">FHA domain-containing protein</fullName>
    </recommendedName>
</protein>
<sequence>MEIVSKIRVDAVLRKIGTKDIDADYYECIPLNSDVFTIGRERQSHFCIPDKSGVVSRKHADGMEINGPSKGKNGVAVNRVELRKEQQMSIQHMDTINFGVGNKYKYTFRVQSDSSQVGEEPVAKKRRIPLANRNCPSLKDDGQRVQQLLQENIVLKERLDETMKELERVREELRVQKELNDEK</sequence>
<organism evidence="3 4">
    <name type="scientific">Daphnia pulex</name>
    <name type="common">Water flea</name>
    <dbReference type="NCBI Taxonomy" id="6669"/>
    <lineage>
        <taxon>Eukaryota</taxon>
        <taxon>Metazoa</taxon>
        <taxon>Ecdysozoa</taxon>
        <taxon>Arthropoda</taxon>
        <taxon>Crustacea</taxon>
        <taxon>Branchiopoda</taxon>
        <taxon>Diplostraca</taxon>
        <taxon>Cladocera</taxon>
        <taxon>Anomopoda</taxon>
        <taxon>Daphniidae</taxon>
        <taxon>Daphnia</taxon>
    </lineage>
</organism>
<gene>
    <name evidence="3" type="ORF">DAPPUDRAFT_320534</name>
</gene>
<reference evidence="3 4" key="1">
    <citation type="journal article" date="2011" name="Science">
        <title>The ecoresponsive genome of Daphnia pulex.</title>
        <authorList>
            <person name="Colbourne J.K."/>
            <person name="Pfrender M.E."/>
            <person name="Gilbert D."/>
            <person name="Thomas W.K."/>
            <person name="Tucker A."/>
            <person name="Oakley T.H."/>
            <person name="Tokishita S."/>
            <person name="Aerts A."/>
            <person name="Arnold G.J."/>
            <person name="Basu M.K."/>
            <person name="Bauer D.J."/>
            <person name="Caceres C.E."/>
            <person name="Carmel L."/>
            <person name="Casola C."/>
            <person name="Choi J.H."/>
            <person name="Detter J.C."/>
            <person name="Dong Q."/>
            <person name="Dusheyko S."/>
            <person name="Eads B.D."/>
            <person name="Frohlich T."/>
            <person name="Geiler-Samerotte K.A."/>
            <person name="Gerlach D."/>
            <person name="Hatcher P."/>
            <person name="Jogdeo S."/>
            <person name="Krijgsveld J."/>
            <person name="Kriventseva E.V."/>
            <person name="Kultz D."/>
            <person name="Laforsch C."/>
            <person name="Lindquist E."/>
            <person name="Lopez J."/>
            <person name="Manak J.R."/>
            <person name="Muller J."/>
            <person name="Pangilinan J."/>
            <person name="Patwardhan R.P."/>
            <person name="Pitluck S."/>
            <person name="Pritham E.J."/>
            <person name="Rechtsteiner A."/>
            <person name="Rho M."/>
            <person name="Rogozin I.B."/>
            <person name="Sakarya O."/>
            <person name="Salamov A."/>
            <person name="Schaack S."/>
            <person name="Shapiro H."/>
            <person name="Shiga Y."/>
            <person name="Skalitzky C."/>
            <person name="Smith Z."/>
            <person name="Souvorov A."/>
            <person name="Sung W."/>
            <person name="Tang Z."/>
            <person name="Tsuchiya D."/>
            <person name="Tu H."/>
            <person name="Vos H."/>
            <person name="Wang M."/>
            <person name="Wolf Y.I."/>
            <person name="Yamagata H."/>
            <person name="Yamada T."/>
            <person name="Ye Y."/>
            <person name="Shaw J.R."/>
            <person name="Andrews J."/>
            <person name="Crease T.J."/>
            <person name="Tang H."/>
            <person name="Lucas S.M."/>
            <person name="Robertson H.M."/>
            <person name="Bork P."/>
            <person name="Koonin E.V."/>
            <person name="Zdobnov E.M."/>
            <person name="Grigoriev I.V."/>
            <person name="Lynch M."/>
            <person name="Boore J.L."/>
        </authorList>
    </citation>
    <scope>NUCLEOTIDE SEQUENCE [LARGE SCALE GENOMIC DNA]</scope>
</reference>